<evidence type="ECO:0000256" key="1">
    <source>
        <dbReference type="ARBA" id="ARBA00022448"/>
    </source>
</evidence>
<keyword evidence="5" id="KW-0408">Iron</keyword>
<feature type="domain" description="Cytochrome c" evidence="6">
    <location>
        <begin position="25"/>
        <end position="125"/>
    </location>
</feature>
<dbReference type="GO" id="GO:0046872">
    <property type="term" value="F:metal ion binding"/>
    <property type="evidence" value="ECO:0007669"/>
    <property type="project" value="UniProtKB-KW"/>
</dbReference>
<dbReference type="PROSITE" id="PS51007">
    <property type="entry name" value="CYTC"/>
    <property type="match status" value="1"/>
</dbReference>
<sequence>MTHRNLLAALLGVSFSMSATLVTAADMAAGEKVFKKCKVCHTLEEGGKKKIGPNLFGIMGRVSGTAEGFKYSKAMKTAGVTWDIDTLTQYLTKPKEFIPGNKMAFPGLKKPEQIENVIAFIAENTK</sequence>
<dbReference type="GO" id="GO:0009055">
    <property type="term" value="F:electron transfer activity"/>
    <property type="evidence" value="ECO:0007669"/>
    <property type="project" value="InterPro"/>
</dbReference>
<dbReference type="FunFam" id="1.10.760.10:FF:000001">
    <property type="entry name" value="Cytochrome c iso-1"/>
    <property type="match status" value="1"/>
</dbReference>
<keyword evidence="4" id="KW-0249">Electron transport</keyword>
<dbReference type="AlphaFoldDB" id="A0A381W822"/>
<accession>A0A381W822</accession>
<evidence type="ECO:0000256" key="4">
    <source>
        <dbReference type="ARBA" id="ARBA00022982"/>
    </source>
</evidence>
<name>A0A381W822_9ZZZZ</name>
<dbReference type="Pfam" id="PF00034">
    <property type="entry name" value="Cytochrom_C"/>
    <property type="match status" value="1"/>
</dbReference>
<evidence type="ECO:0000256" key="3">
    <source>
        <dbReference type="ARBA" id="ARBA00022723"/>
    </source>
</evidence>
<dbReference type="InterPro" id="IPR009056">
    <property type="entry name" value="Cyt_c-like_dom"/>
</dbReference>
<gene>
    <name evidence="7" type="ORF">METZ01_LOCUS100917</name>
</gene>
<keyword evidence="2" id="KW-0349">Heme</keyword>
<keyword evidence="3" id="KW-0479">Metal-binding</keyword>
<dbReference type="InterPro" id="IPR036909">
    <property type="entry name" value="Cyt_c-like_dom_sf"/>
</dbReference>
<dbReference type="GO" id="GO:0020037">
    <property type="term" value="F:heme binding"/>
    <property type="evidence" value="ECO:0007669"/>
    <property type="project" value="InterPro"/>
</dbReference>
<dbReference type="SUPFAM" id="SSF46626">
    <property type="entry name" value="Cytochrome c"/>
    <property type="match status" value="1"/>
</dbReference>
<dbReference type="PRINTS" id="PR00604">
    <property type="entry name" value="CYTCHRMECIAB"/>
</dbReference>
<proteinExistence type="predicted"/>
<organism evidence="7">
    <name type="scientific">marine metagenome</name>
    <dbReference type="NCBI Taxonomy" id="408172"/>
    <lineage>
        <taxon>unclassified sequences</taxon>
        <taxon>metagenomes</taxon>
        <taxon>ecological metagenomes</taxon>
    </lineage>
</organism>
<evidence type="ECO:0000313" key="7">
    <source>
        <dbReference type="EMBL" id="SVA48063.1"/>
    </source>
</evidence>
<protein>
    <recommendedName>
        <fullName evidence="6">Cytochrome c domain-containing protein</fullName>
    </recommendedName>
</protein>
<dbReference type="Gene3D" id="1.10.760.10">
    <property type="entry name" value="Cytochrome c-like domain"/>
    <property type="match status" value="1"/>
</dbReference>
<keyword evidence="1" id="KW-0813">Transport</keyword>
<evidence type="ECO:0000256" key="2">
    <source>
        <dbReference type="ARBA" id="ARBA00022617"/>
    </source>
</evidence>
<dbReference type="InterPro" id="IPR002327">
    <property type="entry name" value="Cyt_c_1A/1B"/>
</dbReference>
<evidence type="ECO:0000256" key="5">
    <source>
        <dbReference type="ARBA" id="ARBA00023004"/>
    </source>
</evidence>
<dbReference type="PANTHER" id="PTHR11961">
    <property type="entry name" value="CYTOCHROME C"/>
    <property type="match status" value="1"/>
</dbReference>
<evidence type="ECO:0000259" key="6">
    <source>
        <dbReference type="PROSITE" id="PS51007"/>
    </source>
</evidence>
<reference evidence="7" key="1">
    <citation type="submission" date="2018-05" db="EMBL/GenBank/DDBJ databases">
        <authorList>
            <person name="Lanie J.A."/>
            <person name="Ng W.-L."/>
            <person name="Kazmierczak K.M."/>
            <person name="Andrzejewski T.M."/>
            <person name="Davidsen T.M."/>
            <person name="Wayne K.J."/>
            <person name="Tettelin H."/>
            <person name="Glass J.I."/>
            <person name="Rusch D."/>
            <person name="Podicherti R."/>
            <person name="Tsui H.-C.T."/>
            <person name="Winkler M.E."/>
        </authorList>
    </citation>
    <scope>NUCLEOTIDE SEQUENCE</scope>
</reference>
<dbReference type="EMBL" id="UINC01010837">
    <property type="protein sequence ID" value="SVA48063.1"/>
    <property type="molecule type" value="Genomic_DNA"/>
</dbReference>